<dbReference type="PANTHER" id="PTHR43133">
    <property type="entry name" value="RNA POLYMERASE ECF-TYPE SIGMA FACTO"/>
    <property type="match status" value="1"/>
</dbReference>
<reference evidence="9 10" key="1">
    <citation type="submission" date="2014-03" db="EMBL/GenBank/DDBJ databases">
        <title>Whole genome sequence of Novosphingobium resinovorum KF1.</title>
        <authorList>
            <person name="Gan H.M."/>
            <person name="Gan H.Y."/>
            <person name="Chew T.H."/>
            <person name="Savka M.A."/>
        </authorList>
    </citation>
    <scope>NUCLEOTIDE SEQUENCE [LARGE SCALE GENOMIC DNA]</scope>
    <source>
        <strain evidence="9 10">KF1</strain>
    </source>
</reference>
<evidence type="ECO:0000256" key="2">
    <source>
        <dbReference type="ARBA" id="ARBA00023015"/>
    </source>
</evidence>
<dbReference type="InterPro" id="IPR014284">
    <property type="entry name" value="RNA_pol_sigma-70_dom"/>
</dbReference>
<dbReference type="RefSeq" id="WP_036528377.1">
    <property type="nucleotide sequence ID" value="NZ_CP017076.1"/>
</dbReference>
<dbReference type="GO" id="GO:0003677">
    <property type="term" value="F:DNA binding"/>
    <property type="evidence" value="ECO:0007669"/>
    <property type="project" value="InterPro"/>
</dbReference>
<dbReference type="SUPFAM" id="SSF88659">
    <property type="entry name" value="Sigma3 and sigma4 domains of RNA polymerase sigma factors"/>
    <property type="match status" value="1"/>
</dbReference>
<evidence type="ECO:0000259" key="7">
    <source>
        <dbReference type="Pfam" id="PF08281"/>
    </source>
</evidence>
<dbReference type="KEGG" id="nre:BES08_22785"/>
<dbReference type="InterPro" id="IPR013249">
    <property type="entry name" value="RNA_pol_sigma70_r4_t2"/>
</dbReference>
<dbReference type="Gene3D" id="1.10.10.10">
    <property type="entry name" value="Winged helix-like DNA-binding domain superfamily/Winged helix DNA-binding domain"/>
    <property type="match status" value="1"/>
</dbReference>
<dbReference type="InterPro" id="IPR007627">
    <property type="entry name" value="RNA_pol_sigma70_r2"/>
</dbReference>
<keyword evidence="8" id="KW-0614">Plasmid</keyword>
<proteinExistence type="inferred from homology"/>
<reference evidence="11" key="3">
    <citation type="journal article" date="2017" name="J. Biotechnol.">
        <title>Complete genome sequence of Novosphingobium resinovorum SA1, a versatile xenobiotic-degrading bacterium capable of utilizing sulfanilic acid.</title>
        <authorList>
            <person name="Hegedus B."/>
            <person name="Kos P.B."/>
            <person name="Balint B."/>
            <person name="Maroti G."/>
            <person name="Gan H.M."/>
            <person name="Perei K."/>
            <person name="Rakhely G."/>
        </authorList>
    </citation>
    <scope>NUCLEOTIDE SEQUENCE [LARGE SCALE GENOMIC DNA]</scope>
    <source>
        <strain evidence="11">SA1</strain>
    </source>
</reference>
<keyword evidence="11" id="KW-1185">Reference proteome</keyword>
<dbReference type="Gene3D" id="1.10.1740.10">
    <property type="match status" value="1"/>
</dbReference>
<dbReference type="Pfam" id="PF08281">
    <property type="entry name" value="Sigma70_r4_2"/>
    <property type="match status" value="1"/>
</dbReference>
<geneLocation type="plasmid" evidence="8 11">
    <name>pSA1</name>
</geneLocation>
<dbReference type="Proteomes" id="UP000094626">
    <property type="component" value="Plasmid pSA1"/>
</dbReference>
<evidence type="ECO:0000313" key="10">
    <source>
        <dbReference type="Proteomes" id="UP000024329"/>
    </source>
</evidence>
<keyword evidence="2" id="KW-0805">Transcription regulation</keyword>
<dbReference type="Pfam" id="PF04542">
    <property type="entry name" value="Sigma70_r2"/>
    <property type="match status" value="1"/>
</dbReference>
<keyword evidence="4" id="KW-0804">Transcription</keyword>
<dbReference type="InterPro" id="IPR036388">
    <property type="entry name" value="WH-like_DNA-bd_sf"/>
</dbReference>
<evidence type="ECO:0000259" key="6">
    <source>
        <dbReference type="Pfam" id="PF04542"/>
    </source>
</evidence>
<dbReference type="Proteomes" id="UP000024329">
    <property type="component" value="Unassembled WGS sequence"/>
</dbReference>
<dbReference type="InterPro" id="IPR039425">
    <property type="entry name" value="RNA_pol_sigma-70-like"/>
</dbReference>
<evidence type="ECO:0000313" key="9">
    <source>
        <dbReference type="EMBL" id="EZP79282.1"/>
    </source>
</evidence>
<dbReference type="NCBIfam" id="TIGR02937">
    <property type="entry name" value="sigma70-ECF"/>
    <property type="match status" value="1"/>
</dbReference>
<dbReference type="GO" id="GO:0006352">
    <property type="term" value="P:DNA-templated transcription initiation"/>
    <property type="evidence" value="ECO:0007669"/>
    <property type="project" value="InterPro"/>
</dbReference>
<dbReference type="PANTHER" id="PTHR43133:SF63">
    <property type="entry name" value="RNA POLYMERASE SIGMA FACTOR FECI-RELATED"/>
    <property type="match status" value="1"/>
</dbReference>
<comment type="similarity">
    <text evidence="1">Belongs to the sigma-70 factor family. ECF subfamily.</text>
</comment>
<dbReference type="EMBL" id="CP017076">
    <property type="protein sequence ID" value="AOR79623.1"/>
    <property type="molecule type" value="Genomic_DNA"/>
</dbReference>
<evidence type="ECO:0000313" key="8">
    <source>
        <dbReference type="EMBL" id="AOR79623.1"/>
    </source>
</evidence>
<feature type="domain" description="RNA polymerase sigma-70 region 2" evidence="6">
    <location>
        <begin position="21"/>
        <end position="82"/>
    </location>
</feature>
<sequence length="207" mass="22915">MTSDGHEVPVDAGLRQLCLTLRPELRRFLLARRVSETDVDDLLQDLFLRVETSVTGPVRSPRAYLYQMLNNMAHTRRRTEARQQARDADWLGAPSGLAATDIEMADLAPDQETTLLARDHLARVEARLAKLPERTAYVFRQYRIAGVSQKEIARDLGISLSAVEKHLQRAYGAVLEIRNRLNPEAMPPTGSGGTVLDTAGGTDAAAR</sequence>
<evidence type="ECO:0000256" key="3">
    <source>
        <dbReference type="ARBA" id="ARBA00023082"/>
    </source>
</evidence>
<reference evidence="8" key="2">
    <citation type="submission" date="2016-08" db="EMBL/GenBank/DDBJ databases">
        <authorList>
            <person name="Seilhamer J.J."/>
        </authorList>
    </citation>
    <scope>NUCLEOTIDE SEQUENCE [LARGE SCALE GENOMIC DNA]</scope>
    <source>
        <strain evidence="8">SA1</strain>
        <plasmid evidence="8">pSA1</plasmid>
    </source>
</reference>
<dbReference type="eggNOG" id="COG1595">
    <property type="taxonomic scope" value="Bacteria"/>
</dbReference>
<evidence type="ECO:0000256" key="4">
    <source>
        <dbReference type="ARBA" id="ARBA00023163"/>
    </source>
</evidence>
<keyword evidence="3" id="KW-0731">Sigma factor</keyword>
<dbReference type="AlphaFoldDB" id="A0A031JSD9"/>
<feature type="region of interest" description="Disordered" evidence="5">
    <location>
        <begin position="183"/>
        <end position="207"/>
    </location>
</feature>
<evidence type="ECO:0000256" key="5">
    <source>
        <dbReference type="SAM" id="MobiDB-lite"/>
    </source>
</evidence>
<dbReference type="InterPro" id="IPR013325">
    <property type="entry name" value="RNA_pol_sigma_r2"/>
</dbReference>
<dbReference type="PATRIC" id="fig|158500.4.peg.4240"/>
<gene>
    <name evidence="8" type="ORF">BES08_22785</name>
    <name evidence="9" type="ORF">BV97_04171</name>
</gene>
<dbReference type="SUPFAM" id="SSF88946">
    <property type="entry name" value="Sigma2 domain of RNA polymerase sigma factors"/>
    <property type="match status" value="1"/>
</dbReference>
<organism evidence="9 10">
    <name type="scientific">Novosphingobium resinovorum</name>
    <dbReference type="NCBI Taxonomy" id="158500"/>
    <lineage>
        <taxon>Bacteria</taxon>
        <taxon>Pseudomonadati</taxon>
        <taxon>Pseudomonadota</taxon>
        <taxon>Alphaproteobacteria</taxon>
        <taxon>Sphingomonadales</taxon>
        <taxon>Sphingomonadaceae</taxon>
        <taxon>Novosphingobium</taxon>
    </lineage>
</organism>
<feature type="domain" description="RNA polymerase sigma factor 70 region 4 type 2" evidence="7">
    <location>
        <begin position="123"/>
        <end position="171"/>
    </location>
</feature>
<dbReference type="OrthoDB" id="7190058at2"/>
<evidence type="ECO:0000313" key="11">
    <source>
        <dbReference type="Proteomes" id="UP000094626"/>
    </source>
</evidence>
<accession>A0A031JSD9</accession>
<dbReference type="GO" id="GO:0016987">
    <property type="term" value="F:sigma factor activity"/>
    <property type="evidence" value="ECO:0007669"/>
    <property type="project" value="UniProtKB-KW"/>
</dbReference>
<evidence type="ECO:0000256" key="1">
    <source>
        <dbReference type="ARBA" id="ARBA00010641"/>
    </source>
</evidence>
<name>A0A031JSD9_9SPHN</name>
<protein>
    <submittedName>
        <fullName evidence="9">ECF subfamily RNA polymerase sigma-24 factor</fullName>
    </submittedName>
    <submittedName>
        <fullName evidence="8">RNA polymerase subunit sigma-24</fullName>
    </submittedName>
</protein>
<dbReference type="EMBL" id="JFYZ01000028">
    <property type="protein sequence ID" value="EZP79282.1"/>
    <property type="molecule type" value="Genomic_DNA"/>
</dbReference>
<dbReference type="InterPro" id="IPR013324">
    <property type="entry name" value="RNA_pol_sigma_r3/r4-like"/>
</dbReference>